<evidence type="ECO:0000256" key="3">
    <source>
        <dbReference type="ARBA" id="ARBA00024190"/>
    </source>
</evidence>
<feature type="non-terminal residue" evidence="7">
    <location>
        <position position="1"/>
    </location>
</feature>
<name>A0A093GH03_DRYPU</name>
<evidence type="ECO:0000313" key="8">
    <source>
        <dbReference type="Proteomes" id="UP000053875"/>
    </source>
</evidence>
<dbReference type="GO" id="GO:0120293">
    <property type="term" value="C:dynein axonemal particle"/>
    <property type="evidence" value="ECO:0007669"/>
    <property type="project" value="UniProtKB-SubCell"/>
</dbReference>
<evidence type="ECO:0000256" key="6">
    <source>
        <dbReference type="SAM" id="MobiDB-lite"/>
    </source>
</evidence>
<dbReference type="InterPro" id="IPR031531">
    <property type="entry name" value="DNAAF8"/>
</dbReference>
<comment type="function">
    <text evidence="2">In cyliated cells, dynein axonemal particle-specific protein required for deployment of ODA to the axoneme. Interacts with outer dynein arm (ODA) subunits.</text>
</comment>
<gene>
    <name evidence="7" type="ORF">N307_08100</name>
</gene>
<evidence type="ECO:0000256" key="2">
    <source>
        <dbReference type="ARBA" id="ARBA00024177"/>
    </source>
</evidence>
<keyword evidence="8" id="KW-1185">Reference proteome</keyword>
<feature type="compositionally biased region" description="Basic and acidic residues" evidence="6">
    <location>
        <begin position="130"/>
        <end position="151"/>
    </location>
</feature>
<reference evidence="7 8" key="1">
    <citation type="submission" date="2014-04" db="EMBL/GenBank/DDBJ databases">
        <title>Genome evolution of avian class.</title>
        <authorList>
            <person name="Zhang G."/>
            <person name="Li C."/>
        </authorList>
    </citation>
    <scope>NUCLEOTIDE SEQUENCE [LARGE SCALE GENOMIC DNA]</scope>
    <source>
        <strain evidence="7">BGI_N307</strain>
    </source>
</reference>
<dbReference type="PANTHER" id="PTHR35977">
    <property type="entry name" value="CHROMOSOME 16 OPEN READING FRAME 71"/>
    <property type="match status" value="1"/>
</dbReference>
<feature type="non-terminal residue" evidence="7">
    <location>
        <position position="173"/>
    </location>
</feature>
<dbReference type="GO" id="GO:0070840">
    <property type="term" value="F:dynein complex binding"/>
    <property type="evidence" value="ECO:0007669"/>
    <property type="project" value="InterPro"/>
</dbReference>
<feature type="compositionally biased region" description="Polar residues" evidence="6">
    <location>
        <begin position="1"/>
        <end position="14"/>
    </location>
</feature>
<dbReference type="EMBL" id="KL215669">
    <property type="protein sequence ID" value="KFV66074.1"/>
    <property type="molecule type" value="Genomic_DNA"/>
</dbReference>
<organism evidence="7 8">
    <name type="scientific">Dryobates pubescens</name>
    <name type="common">Downy woodpecker</name>
    <name type="synonym">Picoides pubescens</name>
    <dbReference type="NCBI Taxonomy" id="118200"/>
    <lineage>
        <taxon>Eukaryota</taxon>
        <taxon>Metazoa</taxon>
        <taxon>Chordata</taxon>
        <taxon>Craniata</taxon>
        <taxon>Vertebrata</taxon>
        <taxon>Euteleostomi</taxon>
        <taxon>Archelosauria</taxon>
        <taxon>Archosauria</taxon>
        <taxon>Dinosauria</taxon>
        <taxon>Saurischia</taxon>
        <taxon>Theropoda</taxon>
        <taxon>Coelurosauria</taxon>
        <taxon>Aves</taxon>
        <taxon>Neognathae</taxon>
        <taxon>Neoaves</taxon>
        <taxon>Telluraves</taxon>
        <taxon>Coraciimorphae</taxon>
        <taxon>Piciformes</taxon>
        <taxon>Picidae</taxon>
        <taxon>Dryobates</taxon>
    </lineage>
</organism>
<evidence type="ECO:0000256" key="5">
    <source>
        <dbReference type="ARBA" id="ARBA00030565"/>
    </source>
</evidence>
<proteinExistence type="predicted"/>
<dbReference type="Pfam" id="PF15773">
    <property type="entry name" value="DAAP1"/>
    <property type="match status" value="1"/>
</dbReference>
<dbReference type="AlphaFoldDB" id="A0A093GH03"/>
<comment type="subcellular location">
    <subcellularLocation>
        <location evidence="3">Dynein axonemal particle</location>
    </subcellularLocation>
</comment>
<sequence length="173" mass="18801">SSSPSSPRGATMSSECLPEPGAVYTDLREAQAQKLAISDGCLSASSSSSEEEETMAVKDQAARRRLCFPCRRNCSGKSLLLQQLHAACREASELLPQTSTPAGKLEGSKQEPGSLAKKDSPKLSHTQYFEVREETAKETPRKLRLEREERAPPVFIHRARGADLGKGNQMAAE</sequence>
<evidence type="ECO:0000256" key="4">
    <source>
        <dbReference type="ARBA" id="ARBA00024428"/>
    </source>
</evidence>
<keyword evidence="1" id="KW-0963">Cytoplasm</keyword>
<evidence type="ECO:0000313" key="7">
    <source>
        <dbReference type="EMBL" id="KFV66074.1"/>
    </source>
</evidence>
<dbReference type="Proteomes" id="UP000053875">
    <property type="component" value="Unassembled WGS sequence"/>
</dbReference>
<feature type="region of interest" description="Disordered" evidence="6">
    <location>
        <begin position="94"/>
        <end position="173"/>
    </location>
</feature>
<accession>A0A093GH03</accession>
<dbReference type="PANTHER" id="PTHR35977:SF1">
    <property type="entry name" value="DYNEIN AXONEMAL ASSEMBLY FACTOR 8"/>
    <property type="match status" value="1"/>
</dbReference>
<evidence type="ECO:0000256" key="1">
    <source>
        <dbReference type="ARBA" id="ARBA00022490"/>
    </source>
</evidence>
<protein>
    <recommendedName>
        <fullName evidence="4">Dynein axonemal assembly factor 8</fullName>
    </recommendedName>
    <alternativeName>
        <fullName evidence="5">Dynein axonemal-associated protein 1</fullName>
    </alternativeName>
</protein>
<feature type="region of interest" description="Disordered" evidence="6">
    <location>
        <begin position="1"/>
        <end position="21"/>
    </location>
</feature>